<dbReference type="InterPro" id="IPR001619">
    <property type="entry name" value="Sec1-like"/>
</dbReference>
<dbReference type="Pfam" id="PF00995">
    <property type="entry name" value="Sec1"/>
    <property type="match status" value="1"/>
</dbReference>
<reference evidence="2 3" key="1">
    <citation type="submission" date="2019-05" db="EMBL/GenBank/DDBJ databases">
        <title>Another draft genome of Portunus trituberculatus and its Hox gene families provides insights of decapod evolution.</title>
        <authorList>
            <person name="Jeong J.-H."/>
            <person name="Song I."/>
            <person name="Kim S."/>
            <person name="Choi T."/>
            <person name="Kim D."/>
            <person name="Ryu S."/>
            <person name="Kim W."/>
        </authorList>
    </citation>
    <scope>NUCLEOTIDE SEQUENCE [LARGE SCALE GENOMIC DNA]</scope>
    <source>
        <tissue evidence="2">Muscle</tissue>
    </source>
</reference>
<keyword evidence="3" id="KW-1185">Reference proteome</keyword>
<dbReference type="EMBL" id="VSRR010000666">
    <property type="protein sequence ID" value="MPC18281.1"/>
    <property type="molecule type" value="Genomic_DNA"/>
</dbReference>
<dbReference type="OrthoDB" id="10266265at2759"/>
<sequence>MKGLKWASGALQRTVQGVAAVLFSLQVLPSIRYQNNSEMARVLAENIRQTILNESSLYNSPDAEGNTLLLILDRRDDPVTPLLHQASHTFLSMPDTLKTCSTYTLHTVCPCFTHYSKTKLY</sequence>
<evidence type="ECO:0000313" key="3">
    <source>
        <dbReference type="Proteomes" id="UP000324222"/>
    </source>
</evidence>
<gene>
    <name evidence="2" type="primary">vps45</name>
    <name evidence="2" type="ORF">E2C01_011160</name>
</gene>
<name>A0A5B7DAD3_PORTR</name>
<dbReference type="AlphaFoldDB" id="A0A5B7DAD3"/>
<organism evidence="2 3">
    <name type="scientific">Portunus trituberculatus</name>
    <name type="common">Swimming crab</name>
    <name type="synonym">Neptunus trituberculatus</name>
    <dbReference type="NCBI Taxonomy" id="210409"/>
    <lineage>
        <taxon>Eukaryota</taxon>
        <taxon>Metazoa</taxon>
        <taxon>Ecdysozoa</taxon>
        <taxon>Arthropoda</taxon>
        <taxon>Crustacea</taxon>
        <taxon>Multicrustacea</taxon>
        <taxon>Malacostraca</taxon>
        <taxon>Eumalacostraca</taxon>
        <taxon>Eucarida</taxon>
        <taxon>Decapoda</taxon>
        <taxon>Pleocyemata</taxon>
        <taxon>Brachyura</taxon>
        <taxon>Eubrachyura</taxon>
        <taxon>Portunoidea</taxon>
        <taxon>Portunidae</taxon>
        <taxon>Portuninae</taxon>
        <taxon>Portunus</taxon>
    </lineage>
</organism>
<protein>
    <submittedName>
        <fullName evidence="2">Vacuolar protein sorting-associated protein 45</fullName>
    </submittedName>
</protein>
<evidence type="ECO:0000256" key="1">
    <source>
        <dbReference type="ARBA" id="ARBA00009884"/>
    </source>
</evidence>
<dbReference type="Gene3D" id="3.40.50.1910">
    <property type="match status" value="1"/>
</dbReference>
<dbReference type="InterPro" id="IPR036045">
    <property type="entry name" value="Sec1-like_sf"/>
</dbReference>
<evidence type="ECO:0000313" key="2">
    <source>
        <dbReference type="EMBL" id="MPC18281.1"/>
    </source>
</evidence>
<dbReference type="InterPro" id="IPR027482">
    <property type="entry name" value="Sec1-like_dom2"/>
</dbReference>
<accession>A0A5B7DAD3</accession>
<dbReference type="SUPFAM" id="SSF56815">
    <property type="entry name" value="Sec1/munc18-like (SM) proteins"/>
    <property type="match status" value="1"/>
</dbReference>
<comment type="similarity">
    <text evidence="1">Belongs to the STXBP/unc-18/SEC1 family.</text>
</comment>
<dbReference type="Proteomes" id="UP000324222">
    <property type="component" value="Unassembled WGS sequence"/>
</dbReference>
<dbReference type="GO" id="GO:0016192">
    <property type="term" value="P:vesicle-mediated transport"/>
    <property type="evidence" value="ECO:0007669"/>
    <property type="project" value="InterPro"/>
</dbReference>
<proteinExistence type="inferred from homology"/>
<comment type="caution">
    <text evidence="2">The sequence shown here is derived from an EMBL/GenBank/DDBJ whole genome shotgun (WGS) entry which is preliminary data.</text>
</comment>